<reference evidence="3" key="2">
    <citation type="submission" date="2024-06" db="UniProtKB">
        <authorList>
            <consortium name="EnsemblMetazoa"/>
        </authorList>
    </citation>
    <scope>IDENTIFICATION</scope>
</reference>
<sequence length="242" mass="27385">LTLRTHTDDNDLSFQHFASDFIINGEVSKKMVHSHSFSLTNLTLSNLTFRVLSLSEPLMVLMNNEEVYSTLKPRETIEGSLRICLTHEAFMTLVKDESAAEDLVMLNDSLVVEYSNSIKQEFPISVRVSLPSLSAYPSHINYSTCLIGHSSLSSFQLRNTSHSSLKWNITLPEKLSRVIQLEPNSNVLDTGSETVRVTFTPRAEIKYSIELLITEEITGKSFTITVTGRGSSNERYKRHRRK</sequence>
<dbReference type="Gene3D" id="2.60.40.10">
    <property type="entry name" value="Immunoglobulins"/>
    <property type="match status" value="1"/>
</dbReference>
<feature type="repeat" description="Filamin" evidence="1">
    <location>
        <begin position="126"/>
        <end position="226"/>
    </location>
</feature>
<dbReference type="EnsemblMetazoa" id="XM_020006214.1">
    <property type="protein sequence ID" value="XP_019861773.1"/>
    <property type="gene ID" value="LOC109590292"/>
</dbReference>
<dbReference type="AlphaFoldDB" id="A0AAN0JX42"/>
<dbReference type="GO" id="GO:0005737">
    <property type="term" value="C:cytoplasm"/>
    <property type="evidence" value="ECO:0007669"/>
    <property type="project" value="TreeGrafter"/>
</dbReference>
<dbReference type="InterPro" id="IPR056310">
    <property type="entry name" value="Ig-CFAP74_4th"/>
</dbReference>
<reference evidence="4" key="1">
    <citation type="journal article" date="2010" name="Nature">
        <title>The Amphimedon queenslandica genome and the evolution of animal complexity.</title>
        <authorList>
            <person name="Srivastava M."/>
            <person name="Simakov O."/>
            <person name="Chapman J."/>
            <person name="Fahey B."/>
            <person name="Gauthier M.E."/>
            <person name="Mitros T."/>
            <person name="Richards G.S."/>
            <person name="Conaco C."/>
            <person name="Dacre M."/>
            <person name="Hellsten U."/>
            <person name="Larroux C."/>
            <person name="Putnam N.H."/>
            <person name="Stanke M."/>
            <person name="Adamska M."/>
            <person name="Darling A."/>
            <person name="Degnan S.M."/>
            <person name="Oakley T.H."/>
            <person name="Plachetzki D.C."/>
            <person name="Zhai Y."/>
            <person name="Adamski M."/>
            <person name="Calcino A."/>
            <person name="Cummins S.F."/>
            <person name="Goodstein D.M."/>
            <person name="Harris C."/>
            <person name="Jackson D.J."/>
            <person name="Leys S.P."/>
            <person name="Shu S."/>
            <person name="Woodcroft B.J."/>
            <person name="Vervoort M."/>
            <person name="Kosik K.S."/>
            <person name="Manning G."/>
            <person name="Degnan B.M."/>
            <person name="Rokhsar D.S."/>
        </authorList>
    </citation>
    <scope>NUCLEOTIDE SEQUENCE [LARGE SCALE GENOMIC DNA]</scope>
</reference>
<dbReference type="GeneID" id="109590292"/>
<name>A0AAN0JX42_AMPQE</name>
<dbReference type="InterPro" id="IPR017868">
    <property type="entry name" value="Filamin/ABP280_repeat-like"/>
</dbReference>
<dbReference type="Proteomes" id="UP000007879">
    <property type="component" value="Unassembled WGS sequence"/>
</dbReference>
<evidence type="ECO:0000313" key="3">
    <source>
        <dbReference type="EnsemblMetazoa" id="XP_019861773.1"/>
    </source>
</evidence>
<evidence type="ECO:0000256" key="1">
    <source>
        <dbReference type="PROSITE-ProRule" id="PRU00087"/>
    </source>
</evidence>
<evidence type="ECO:0000259" key="2">
    <source>
        <dbReference type="Pfam" id="PF24798"/>
    </source>
</evidence>
<accession>A0AAN0JX42</accession>
<protein>
    <recommendedName>
        <fullName evidence="2">CFAP74 fourth Ig-like domain-containing protein</fullName>
    </recommendedName>
</protein>
<dbReference type="RefSeq" id="XP_019861773.1">
    <property type="nucleotide sequence ID" value="XM_020006214.1"/>
</dbReference>
<dbReference type="PANTHER" id="PTHR46348">
    <property type="entry name" value="DELETED IN LUNG AND ESOPHAGEAL CANCER PROTEIN 1"/>
    <property type="match status" value="1"/>
</dbReference>
<dbReference type="InterPro" id="IPR033304">
    <property type="entry name" value="DLEC1"/>
</dbReference>
<dbReference type="Pfam" id="PF24798">
    <property type="entry name" value="Ig-CFAP74_4th"/>
    <property type="match status" value="1"/>
</dbReference>
<dbReference type="GO" id="GO:0008285">
    <property type="term" value="P:negative regulation of cell population proliferation"/>
    <property type="evidence" value="ECO:0007669"/>
    <property type="project" value="InterPro"/>
</dbReference>
<proteinExistence type="predicted"/>
<dbReference type="PROSITE" id="PS50194">
    <property type="entry name" value="FILAMIN_REPEAT"/>
    <property type="match status" value="1"/>
</dbReference>
<dbReference type="GO" id="GO:0015631">
    <property type="term" value="F:tubulin binding"/>
    <property type="evidence" value="ECO:0007669"/>
    <property type="project" value="TreeGrafter"/>
</dbReference>
<dbReference type="GO" id="GO:0005929">
    <property type="term" value="C:cilium"/>
    <property type="evidence" value="ECO:0007669"/>
    <property type="project" value="TreeGrafter"/>
</dbReference>
<evidence type="ECO:0000313" key="4">
    <source>
        <dbReference type="Proteomes" id="UP000007879"/>
    </source>
</evidence>
<dbReference type="InterPro" id="IPR013783">
    <property type="entry name" value="Ig-like_fold"/>
</dbReference>
<dbReference type="PANTHER" id="PTHR46348:SF1">
    <property type="entry name" value="DELETED IN LUNG AND ESOPHAGEAL CANCER PROTEIN 1"/>
    <property type="match status" value="1"/>
</dbReference>
<dbReference type="KEGG" id="aqu:109590292"/>
<feature type="domain" description="CFAP74 fourth Ig-like" evidence="2">
    <location>
        <begin position="137"/>
        <end position="230"/>
    </location>
</feature>
<keyword evidence="4" id="KW-1185">Reference proteome</keyword>
<organism evidence="3 4">
    <name type="scientific">Amphimedon queenslandica</name>
    <name type="common">Sponge</name>
    <dbReference type="NCBI Taxonomy" id="400682"/>
    <lineage>
        <taxon>Eukaryota</taxon>
        <taxon>Metazoa</taxon>
        <taxon>Porifera</taxon>
        <taxon>Demospongiae</taxon>
        <taxon>Heteroscleromorpha</taxon>
        <taxon>Haplosclerida</taxon>
        <taxon>Niphatidae</taxon>
        <taxon>Amphimedon</taxon>
    </lineage>
</organism>